<dbReference type="PANTHER" id="PTHR43267">
    <property type="entry name" value="TRNA THREONYLCARBAMOYLADENOSINE DEHYDRATASE"/>
    <property type="match status" value="1"/>
</dbReference>
<protein>
    <recommendedName>
        <fullName evidence="1">THIF-type NAD/FAD binding fold domain-containing protein</fullName>
    </recommendedName>
</protein>
<organism evidence="2 3">
    <name type="scientific">Hyaloperonospora arabidopsidis (strain Emoy2)</name>
    <name type="common">Downy mildew agent</name>
    <name type="synonym">Peronospora arabidopsidis</name>
    <dbReference type="NCBI Taxonomy" id="559515"/>
    <lineage>
        <taxon>Eukaryota</taxon>
        <taxon>Sar</taxon>
        <taxon>Stramenopiles</taxon>
        <taxon>Oomycota</taxon>
        <taxon>Peronosporomycetes</taxon>
        <taxon>Peronosporales</taxon>
        <taxon>Peronosporaceae</taxon>
        <taxon>Hyaloperonospora</taxon>
    </lineage>
</organism>
<dbReference type="PANTHER" id="PTHR43267:SF2">
    <property type="entry name" value="TRNA THREONYLCARBAMOYLADENOSINE DEHYDRATASE 1-RELATED"/>
    <property type="match status" value="1"/>
</dbReference>
<evidence type="ECO:0000313" key="3">
    <source>
        <dbReference type="Proteomes" id="UP000011713"/>
    </source>
</evidence>
<dbReference type="EMBL" id="JH597776">
    <property type="status" value="NOT_ANNOTATED_CDS"/>
    <property type="molecule type" value="Genomic_DNA"/>
</dbReference>
<evidence type="ECO:0000313" key="2">
    <source>
        <dbReference type="EnsemblProtists" id="HpaP800022"/>
    </source>
</evidence>
<dbReference type="SUPFAM" id="SSF69572">
    <property type="entry name" value="Activating enzymes of the ubiquitin-like proteins"/>
    <property type="match status" value="1"/>
</dbReference>
<dbReference type="Proteomes" id="UP000011713">
    <property type="component" value="Unassembled WGS sequence"/>
</dbReference>
<dbReference type="InterPro" id="IPR045886">
    <property type="entry name" value="ThiF/MoeB/HesA"/>
</dbReference>
<dbReference type="Pfam" id="PF00899">
    <property type="entry name" value="ThiF"/>
    <property type="match status" value="1"/>
</dbReference>
<dbReference type="eggNOG" id="KOG2018">
    <property type="taxonomic scope" value="Eukaryota"/>
</dbReference>
<accession>M4B175</accession>
<dbReference type="InterPro" id="IPR035985">
    <property type="entry name" value="Ubiquitin-activating_enz"/>
</dbReference>
<dbReference type="GO" id="GO:0061504">
    <property type="term" value="P:cyclic threonylcarbamoyladenosine biosynthetic process"/>
    <property type="evidence" value="ECO:0007669"/>
    <property type="project" value="TreeGrafter"/>
</dbReference>
<name>M4B175_HYAAE</name>
<proteinExistence type="predicted"/>
<dbReference type="VEuPathDB" id="FungiDB:HpaG800022"/>
<keyword evidence="3" id="KW-1185">Reference proteome</keyword>
<feature type="domain" description="THIF-type NAD/FAD binding fold" evidence="1">
    <location>
        <begin position="63"/>
        <end position="165"/>
    </location>
</feature>
<dbReference type="STRING" id="559515.M4B175"/>
<dbReference type="EnsemblProtists" id="HpaT800022">
    <property type="protein sequence ID" value="HpaP800022"/>
    <property type="gene ID" value="HpaG800022"/>
</dbReference>
<dbReference type="GO" id="GO:0061503">
    <property type="term" value="F:tRNA threonylcarbamoyladenosine dehydratase"/>
    <property type="evidence" value="ECO:0007669"/>
    <property type="project" value="TreeGrafter"/>
</dbReference>
<dbReference type="GO" id="GO:0008641">
    <property type="term" value="F:ubiquitin-like modifier activating enzyme activity"/>
    <property type="evidence" value="ECO:0007669"/>
    <property type="project" value="InterPro"/>
</dbReference>
<sequence length="188" mass="20154">MRQLGAAFGVGVAAAIAAQYMYQVVLKHRRHTFHCTSMSVPTVLSATDAAAQELLAEQMSRVASFFGSEGFDNVKNAFVVVVGLGGVGSHAAHMLARSGIGKLRLVDFDNVTLSSLNRHAVATRADVGLSKVTVMKRHLLQIVPDCDVEEMAVMFEAESAEELLEGGRVKTLQRVASVNDVKRLIGVC</sequence>
<dbReference type="HOGENOM" id="CLU_1443567_0_0_1"/>
<dbReference type="InterPro" id="IPR000594">
    <property type="entry name" value="ThiF_NAD_FAD-bd"/>
</dbReference>
<evidence type="ECO:0000259" key="1">
    <source>
        <dbReference type="Pfam" id="PF00899"/>
    </source>
</evidence>
<dbReference type="AlphaFoldDB" id="M4B175"/>
<reference evidence="3" key="1">
    <citation type="journal article" date="2010" name="Science">
        <title>Signatures of adaptation to obligate biotrophy in the Hyaloperonospora arabidopsidis genome.</title>
        <authorList>
            <person name="Baxter L."/>
            <person name="Tripathy S."/>
            <person name="Ishaque N."/>
            <person name="Boot N."/>
            <person name="Cabral A."/>
            <person name="Kemen E."/>
            <person name="Thines M."/>
            <person name="Ah-Fong A."/>
            <person name="Anderson R."/>
            <person name="Badejoko W."/>
            <person name="Bittner-Eddy P."/>
            <person name="Boore J.L."/>
            <person name="Chibucos M.C."/>
            <person name="Coates M."/>
            <person name="Dehal P."/>
            <person name="Delehaunty K."/>
            <person name="Dong S."/>
            <person name="Downton P."/>
            <person name="Dumas B."/>
            <person name="Fabro G."/>
            <person name="Fronick C."/>
            <person name="Fuerstenberg S.I."/>
            <person name="Fulton L."/>
            <person name="Gaulin E."/>
            <person name="Govers F."/>
            <person name="Hughes L."/>
            <person name="Humphray S."/>
            <person name="Jiang R.H."/>
            <person name="Judelson H."/>
            <person name="Kamoun S."/>
            <person name="Kyung K."/>
            <person name="Meijer H."/>
            <person name="Minx P."/>
            <person name="Morris P."/>
            <person name="Nelson J."/>
            <person name="Phuntumart V."/>
            <person name="Qutob D."/>
            <person name="Rehmany A."/>
            <person name="Rougon-Cardoso A."/>
            <person name="Ryden P."/>
            <person name="Torto-Alalibo T."/>
            <person name="Studholme D."/>
            <person name="Wang Y."/>
            <person name="Win J."/>
            <person name="Wood J."/>
            <person name="Clifton S.W."/>
            <person name="Rogers J."/>
            <person name="Van den Ackerveken G."/>
            <person name="Jones J.D."/>
            <person name="McDowell J.M."/>
            <person name="Beynon J."/>
            <person name="Tyler B.M."/>
        </authorList>
    </citation>
    <scope>NUCLEOTIDE SEQUENCE [LARGE SCALE GENOMIC DNA]</scope>
    <source>
        <strain evidence="3">Emoy2</strain>
    </source>
</reference>
<reference evidence="2" key="2">
    <citation type="submission" date="2015-06" db="UniProtKB">
        <authorList>
            <consortium name="EnsemblProtists"/>
        </authorList>
    </citation>
    <scope>IDENTIFICATION</scope>
    <source>
        <strain evidence="2">Emoy2</strain>
    </source>
</reference>
<dbReference type="InParanoid" id="M4B175"/>
<dbReference type="Gene3D" id="3.40.50.720">
    <property type="entry name" value="NAD(P)-binding Rossmann-like Domain"/>
    <property type="match status" value="1"/>
</dbReference>